<evidence type="ECO:0000313" key="3">
    <source>
        <dbReference type="Proteomes" id="UP000317648"/>
    </source>
</evidence>
<proteinExistence type="predicted"/>
<evidence type="ECO:0008006" key="4">
    <source>
        <dbReference type="Google" id="ProtNLM"/>
    </source>
</evidence>
<dbReference type="AlphaFoldDB" id="A0A518DZ10"/>
<organism evidence="2 3">
    <name type="scientific">Lignipirellula cremea</name>
    <dbReference type="NCBI Taxonomy" id="2528010"/>
    <lineage>
        <taxon>Bacteria</taxon>
        <taxon>Pseudomonadati</taxon>
        <taxon>Planctomycetota</taxon>
        <taxon>Planctomycetia</taxon>
        <taxon>Pirellulales</taxon>
        <taxon>Pirellulaceae</taxon>
        <taxon>Lignipirellula</taxon>
    </lineage>
</organism>
<sequence>MSSAADSEPIHLSEADLVATEPDGPAPGESISQHVLLLVLCVVVLTLSFLLHTPPGERTEQVFLPGTAWPLPELCVYKRLMGWDCPGCGLTRSFISLAHGDFRRAWLFNPGGILLYGMAIVQIPFQTYQIRRIRQGRRAWRSKRFNWVALAFAVFMFSQWIWGMARHA</sequence>
<dbReference type="InterPro" id="IPR021215">
    <property type="entry name" value="DUF2752"/>
</dbReference>
<keyword evidence="1" id="KW-1133">Transmembrane helix</keyword>
<reference evidence="2 3" key="1">
    <citation type="submission" date="2019-02" db="EMBL/GenBank/DDBJ databases">
        <title>Deep-cultivation of Planctomycetes and their phenomic and genomic characterization uncovers novel biology.</title>
        <authorList>
            <person name="Wiegand S."/>
            <person name="Jogler M."/>
            <person name="Boedeker C."/>
            <person name="Pinto D."/>
            <person name="Vollmers J."/>
            <person name="Rivas-Marin E."/>
            <person name="Kohn T."/>
            <person name="Peeters S.H."/>
            <person name="Heuer A."/>
            <person name="Rast P."/>
            <person name="Oberbeckmann S."/>
            <person name="Bunk B."/>
            <person name="Jeske O."/>
            <person name="Meyerdierks A."/>
            <person name="Storesund J.E."/>
            <person name="Kallscheuer N."/>
            <person name="Luecker S."/>
            <person name="Lage O.M."/>
            <person name="Pohl T."/>
            <person name="Merkel B.J."/>
            <person name="Hornburger P."/>
            <person name="Mueller R.-W."/>
            <person name="Bruemmer F."/>
            <person name="Labrenz M."/>
            <person name="Spormann A.M."/>
            <person name="Op den Camp H."/>
            <person name="Overmann J."/>
            <person name="Amann R."/>
            <person name="Jetten M.S.M."/>
            <person name="Mascher T."/>
            <person name="Medema M.H."/>
            <person name="Devos D.P."/>
            <person name="Kaster A.-K."/>
            <person name="Ovreas L."/>
            <person name="Rohde M."/>
            <person name="Galperin M.Y."/>
            <person name="Jogler C."/>
        </authorList>
    </citation>
    <scope>NUCLEOTIDE SEQUENCE [LARGE SCALE GENOMIC DNA]</scope>
    <source>
        <strain evidence="2 3">Pla85_3_4</strain>
    </source>
</reference>
<dbReference type="EMBL" id="CP036433">
    <property type="protein sequence ID" value="QDU97080.1"/>
    <property type="molecule type" value="Genomic_DNA"/>
</dbReference>
<feature type="transmembrane region" description="Helical" evidence="1">
    <location>
        <begin position="35"/>
        <end position="53"/>
    </location>
</feature>
<feature type="transmembrane region" description="Helical" evidence="1">
    <location>
        <begin position="145"/>
        <end position="162"/>
    </location>
</feature>
<feature type="transmembrane region" description="Helical" evidence="1">
    <location>
        <begin position="106"/>
        <end position="125"/>
    </location>
</feature>
<accession>A0A518DZ10</accession>
<dbReference type="RefSeq" id="WP_145055877.1">
    <property type="nucleotide sequence ID" value="NZ_CP036433.1"/>
</dbReference>
<keyword evidence="1" id="KW-0812">Transmembrane</keyword>
<dbReference type="OrthoDB" id="9816182at2"/>
<gene>
    <name evidence="2" type="ORF">Pla8534_49060</name>
</gene>
<evidence type="ECO:0000256" key="1">
    <source>
        <dbReference type="SAM" id="Phobius"/>
    </source>
</evidence>
<keyword evidence="3" id="KW-1185">Reference proteome</keyword>
<dbReference type="KEGG" id="lcre:Pla8534_49060"/>
<dbReference type="Pfam" id="PF10825">
    <property type="entry name" value="DUF2752"/>
    <property type="match status" value="1"/>
</dbReference>
<keyword evidence="1" id="KW-0472">Membrane</keyword>
<dbReference type="Proteomes" id="UP000317648">
    <property type="component" value="Chromosome"/>
</dbReference>
<evidence type="ECO:0000313" key="2">
    <source>
        <dbReference type="EMBL" id="QDU97080.1"/>
    </source>
</evidence>
<protein>
    <recommendedName>
        <fullName evidence="4">DUF2752 domain-containing protein</fullName>
    </recommendedName>
</protein>
<name>A0A518DZ10_9BACT</name>